<dbReference type="STRING" id="90262.A0A1X2J431"/>
<proteinExistence type="predicted"/>
<dbReference type="EMBL" id="MCGE01000001">
    <property type="protein sequence ID" value="ORZ25984.1"/>
    <property type="molecule type" value="Genomic_DNA"/>
</dbReference>
<dbReference type="AlphaFoldDB" id="A0A1X2J431"/>
<dbReference type="InterPro" id="IPR036770">
    <property type="entry name" value="Ankyrin_rpt-contain_sf"/>
</dbReference>
<dbReference type="InterPro" id="IPR002110">
    <property type="entry name" value="Ankyrin_rpt"/>
</dbReference>
<evidence type="ECO:0000313" key="5">
    <source>
        <dbReference type="Proteomes" id="UP000193560"/>
    </source>
</evidence>
<dbReference type="PANTHER" id="PTHR46231">
    <property type="entry name" value="ANKYRIN REPEAT AND BTB/POZ DOMAIN-CONTAINING PROTEIN 1"/>
    <property type="match status" value="1"/>
</dbReference>
<dbReference type="SMART" id="SM00248">
    <property type="entry name" value="ANK"/>
    <property type="match status" value="2"/>
</dbReference>
<dbReference type="Pfam" id="PF00651">
    <property type="entry name" value="BTB"/>
    <property type="match status" value="2"/>
</dbReference>
<dbReference type="OrthoDB" id="684045at2759"/>
<comment type="caution">
    <text evidence="4">The sequence shown here is derived from an EMBL/GenBank/DDBJ whole genome shotgun (WGS) entry which is preliminary data.</text>
</comment>
<keyword evidence="2" id="KW-0040">ANK repeat</keyword>
<keyword evidence="5" id="KW-1185">Reference proteome</keyword>
<dbReference type="SUPFAM" id="SSF48403">
    <property type="entry name" value="Ankyrin repeat"/>
    <property type="match status" value="1"/>
</dbReference>
<evidence type="ECO:0000259" key="3">
    <source>
        <dbReference type="PROSITE" id="PS50097"/>
    </source>
</evidence>
<dbReference type="PANTHER" id="PTHR46231:SF1">
    <property type="entry name" value="ANKYRIN REPEAT AND BTB_POZ DOMAIN-CONTAINING PROTEIN 1"/>
    <property type="match status" value="1"/>
</dbReference>
<reference evidence="4 5" key="1">
    <citation type="submission" date="2016-07" db="EMBL/GenBank/DDBJ databases">
        <title>Pervasive Adenine N6-methylation of Active Genes in Fungi.</title>
        <authorList>
            <consortium name="DOE Joint Genome Institute"/>
            <person name="Mondo S.J."/>
            <person name="Dannebaum R.O."/>
            <person name="Kuo R.C."/>
            <person name="Labutti K."/>
            <person name="Haridas S."/>
            <person name="Kuo A."/>
            <person name="Salamov A."/>
            <person name="Ahrendt S.R."/>
            <person name="Lipzen A."/>
            <person name="Sullivan W."/>
            <person name="Andreopoulos W.B."/>
            <person name="Clum A."/>
            <person name="Lindquist E."/>
            <person name="Daum C."/>
            <person name="Ramamoorthy G.K."/>
            <person name="Gryganskyi A."/>
            <person name="Culley D."/>
            <person name="Magnuson J.K."/>
            <person name="James T.Y."/>
            <person name="O'Malley M.A."/>
            <person name="Stajich J.E."/>
            <person name="Spatafora J.W."/>
            <person name="Visel A."/>
            <person name="Grigoriev I.V."/>
        </authorList>
    </citation>
    <scope>NUCLEOTIDE SEQUENCE [LARGE SCALE GENOMIC DNA]</scope>
    <source>
        <strain evidence="4 5">NRRL 1336</strain>
    </source>
</reference>
<feature type="domain" description="BTB" evidence="3">
    <location>
        <begin position="156"/>
        <end position="235"/>
    </location>
</feature>
<protein>
    <recommendedName>
        <fullName evidence="3">BTB domain-containing protein</fullName>
    </recommendedName>
</protein>
<accession>A0A1X2J431</accession>
<dbReference type="InterPro" id="IPR000210">
    <property type="entry name" value="BTB/POZ_dom"/>
</dbReference>
<dbReference type="Pfam" id="PF13637">
    <property type="entry name" value="Ank_4"/>
    <property type="match status" value="1"/>
</dbReference>
<dbReference type="Gene3D" id="3.30.710.10">
    <property type="entry name" value="Potassium Channel Kv1.1, Chain A"/>
    <property type="match status" value="2"/>
</dbReference>
<dbReference type="Gene3D" id="1.25.40.20">
    <property type="entry name" value="Ankyrin repeat-containing domain"/>
    <property type="match status" value="1"/>
</dbReference>
<name>A0A1X2J431_9FUNG</name>
<feature type="domain" description="BTB" evidence="3">
    <location>
        <begin position="368"/>
        <end position="452"/>
    </location>
</feature>
<dbReference type="PROSITE" id="PS50097">
    <property type="entry name" value="BTB"/>
    <property type="match status" value="2"/>
</dbReference>
<evidence type="ECO:0000256" key="2">
    <source>
        <dbReference type="ARBA" id="ARBA00023043"/>
    </source>
</evidence>
<evidence type="ECO:0000256" key="1">
    <source>
        <dbReference type="ARBA" id="ARBA00022737"/>
    </source>
</evidence>
<dbReference type="GO" id="GO:0000151">
    <property type="term" value="C:ubiquitin ligase complex"/>
    <property type="evidence" value="ECO:0007669"/>
    <property type="project" value="TreeGrafter"/>
</dbReference>
<dbReference type="InterPro" id="IPR011333">
    <property type="entry name" value="SKP1/BTB/POZ_sf"/>
</dbReference>
<evidence type="ECO:0000313" key="4">
    <source>
        <dbReference type="EMBL" id="ORZ25984.1"/>
    </source>
</evidence>
<organism evidence="4 5">
    <name type="scientific">Absidia repens</name>
    <dbReference type="NCBI Taxonomy" id="90262"/>
    <lineage>
        <taxon>Eukaryota</taxon>
        <taxon>Fungi</taxon>
        <taxon>Fungi incertae sedis</taxon>
        <taxon>Mucoromycota</taxon>
        <taxon>Mucoromycotina</taxon>
        <taxon>Mucoromycetes</taxon>
        <taxon>Mucorales</taxon>
        <taxon>Cunninghamellaceae</taxon>
        <taxon>Absidia</taxon>
    </lineage>
</organism>
<gene>
    <name evidence="4" type="ORF">BCR42DRAFT_401369</name>
</gene>
<keyword evidence="1" id="KW-0677">Repeat</keyword>
<dbReference type="Proteomes" id="UP000193560">
    <property type="component" value="Unassembled WGS sequence"/>
</dbReference>
<dbReference type="SUPFAM" id="SSF54695">
    <property type="entry name" value="POZ domain"/>
    <property type="match status" value="2"/>
</dbReference>
<sequence>MGKKPLVTKTQVMALALDEASTTETHDEDWELDEPTIDPNSSNLFDELCTASKQGDLEKVESLVKNFGANINKVDEWQCSALYWACLCGHYAIVKFLLENGAQCDRNTFQGERCLYGALTSEIRTLLLSYKITKAVNTNQPYFAFLSDLLYEHPFNDLSFTIRLQPQLSVDHGGDGNIPQHTFSAHRFLLAARSQFFQQQLLERWRDQETIKLSKSLVDPTAFAAVLRYLYTGQLGDIDQVVLKNMIFVCRHLDMPDLSTRCQDELDANYSDDNSNGETDPAQLSTKRMDASRAYDIKEMAKIRIDLERFLQRVLNVAAYIDVEQQQQESSTSSPTCVLKERFLSPSHELDTPNSSYSLDLDPIAIFADVAVRLDDDNTLFPAHKSFLCRSTYFRNMLEGTFSESNASPSRIAYKDDGTELTLPVVGLTNVASDVFQYVLEFLYTDRCTIPIDLAYEVLLAADLLILPRLKALAAITLTVPDEPCMDIYDLMQTAIDLNVERIEQWCTQYFASHLDTFAKDPKFHNLIRQSAHSIVGRQETDSIPLIDELRYYLGKIYCIEDSDLNAVGKVDEEYKDDWTDLEKEYNMKLDTLDDILDSLGLEA</sequence>
<dbReference type="GO" id="GO:0005737">
    <property type="term" value="C:cytoplasm"/>
    <property type="evidence" value="ECO:0007669"/>
    <property type="project" value="TreeGrafter"/>
</dbReference>
<dbReference type="SMART" id="SM00225">
    <property type="entry name" value="BTB"/>
    <property type="match status" value="2"/>
</dbReference>
<dbReference type="InterPro" id="IPR044515">
    <property type="entry name" value="ABTB1"/>
</dbReference>